<evidence type="ECO:0000313" key="1">
    <source>
        <dbReference type="EMBL" id="KMM36261.1"/>
    </source>
</evidence>
<dbReference type="EMBL" id="LELK01000009">
    <property type="protein sequence ID" value="KMM36261.1"/>
    <property type="molecule type" value="Genomic_DNA"/>
</dbReference>
<sequence length="83" mass="9457">MTFECPLCNSFAAIELVCHICESIPLVDQGREADFYDDYSPYEPIESVKQNDGYQDKAHECPHVLACPTCGMSDVYLIEEWMT</sequence>
<accession>A0A0J6CJ79</accession>
<organism evidence="1 2">
    <name type="scientific">Guptibacillus hwajinpoensis</name>
    <dbReference type="NCBI Taxonomy" id="208199"/>
    <lineage>
        <taxon>Bacteria</taxon>
        <taxon>Bacillati</taxon>
        <taxon>Bacillota</taxon>
        <taxon>Bacilli</taxon>
        <taxon>Bacillales</taxon>
        <taxon>Guptibacillaceae</taxon>
        <taxon>Guptibacillus</taxon>
    </lineage>
</organism>
<gene>
    <name evidence="1" type="ORF">AB986_19295</name>
</gene>
<dbReference type="AlphaFoldDB" id="A0A0J6CJ79"/>
<name>A0A0J6CJ79_9BACL</name>
<dbReference type="RefSeq" id="WP_048313243.1">
    <property type="nucleotide sequence ID" value="NZ_CP119526.1"/>
</dbReference>
<reference evidence="1" key="1">
    <citation type="submission" date="2015-06" db="EMBL/GenBank/DDBJ databases">
        <authorList>
            <person name="Liu B."/>
            <person name="Wang J."/>
            <person name="Zhu Y."/>
            <person name="Liu G."/>
            <person name="Chen Q."/>
            <person name="Zheng C."/>
            <person name="Che J."/>
            <person name="Ge C."/>
            <person name="Shi H."/>
            <person name="Pan Z."/>
            <person name="Liu X."/>
        </authorList>
    </citation>
    <scope>NUCLEOTIDE SEQUENCE [LARGE SCALE GENOMIC DNA]</scope>
    <source>
        <strain evidence="1">DSM 16346</strain>
    </source>
</reference>
<proteinExistence type="predicted"/>
<protein>
    <submittedName>
        <fullName evidence="1">Uncharacterized protein</fullName>
    </submittedName>
</protein>
<dbReference type="Proteomes" id="UP000035996">
    <property type="component" value="Unassembled WGS sequence"/>
</dbReference>
<keyword evidence="2" id="KW-1185">Reference proteome</keyword>
<evidence type="ECO:0000313" key="2">
    <source>
        <dbReference type="Proteomes" id="UP000035996"/>
    </source>
</evidence>
<dbReference type="STRING" id="157733.AB986_19295"/>
<dbReference type="OrthoDB" id="1683552at2"/>
<comment type="caution">
    <text evidence="1">The sequence shown here is derived from an EMBL/GenBank/DDBJ whole genome shotgun (WGS) entry which is preliminary data.</text>
</comment>